<evidence type="ECO:0000313" key="1">
    <source>
        <dbReference type="EMBL" id="GME72688.1"/>
    </source>
</evidence>
<evidence type="ECO:0000313" key="2">
    <source>
        <dbReference type="Proteomes" id="UP001165064"/>
    </source>
</evidence>
<reference evidence="1" key="1">
    <citation type="submission" date="2023-04" db="EMBL/GenBank/DDBJ databases">
        <title>Ambrosiozyma monospora NBRC 10751.</title>
        <authorList>
            <person name="Ichikawa N."/>
            <person name="Sato H."/>
            <person name="Tonouchi N."/>
        </authorList>
    </citation>
    <scope>NUCLEOTIDE SEQUENCE</scope>
    <source>
        <strain evidence="1">NBRC 10751</strain>
    </source>
</reference>
<comment type="caution">
    <text evidence="1">The sequence shown here is derived from an EMBL/GenBank/DDBJ whole genome shotgun (WGS) entry which is preliminary data.</text>
</comment>
<accession>A0ACB5SUB0</accession>
<name>A0ACB5SUB0_AMBMO</name>
<dbReference type="EMBL" id="BSXS01000485">
    <property type="protein sequence ID" value="GME72688.1"/>
    <property type="molecule type" value="Genomic_DNA"/>
</dbReference>
<organism evidence="1 2">
    <name type="scientific">Ambrosiozyma monospora</name>
    <name type="common">Yeast</name>
    <name type="synonym">Endomycopsis monosporus</name>
    <dbReference type="NCBI Taxonomy" id="43982"/>
    <lineage>
        <taxon>Eukaryota</taxon>
        <taxon>Fungi</taxon>
        <taxon>Dikarya</taxon>
        <taxon>Ascomycota</taxon>
        <taxon>Saccharomycotina</taxon>
        <taxon>Pichiomycetes</taxon>
        <taxon>Pichiales</taxon>
        <taxon>Pichiaceae</taxon>
        <taxon>Ambrosiozyma</taxon>
    </lineage>
</organism>
<keyword evidence="2" id="KW-1185">Reference proteome</keyword>
<gene>
    <name evidence="1" type="ORF">Amon02_000108800</name>
</gene>
<sequence>MNLSFKSIHTTLLLVTLLVTQQANALDLIVGDKDSVCAATSKIIDGMLDYYDGSEYGGVVGMFKVPYYWWQAGEAFGGMIGNWYYCQDTKHEELIYASLMAQRGEDYNYIPSNQSLTEGNDDQAFWGLAVLEAMERNFTNPPSDQPGWLALSQAVYNTMWARWDPEHCGGGLRWQIFTWNKGYDYKNVISNSCLFHIAARLGRYTNNNTYVETAETVYDWLVNTSGFIKLEDETYIVYDGAGIANNCSQLSAERWTYNLGIMMAGCAYLYNHTEDQKWATEVDRYVNGMSIFLNSSNNNILYEQQCQEAGKCSNDQRSFKSIFSRCMAATAKLVPKHTDYFMKIIDASAEGAAKSCSGGSDGVTCGINWSYGGWDGWYGLGEQMTALEIIQSTLLMDREAAYSNETGGSSEGNAEAGLDTKDYSNKNEFEVSQKDKTGAAILTTVVLVIFLMLAVWMLI</sequence>
<dbReference type="Proteomes" id="UP001165064">
    <property type="component" value="Unassembled WGS sequence"/>
</dbReference>
<proteinExistence type="predicted"/>
<protein>
    <submittedName>
        <fullName evidence="1">Unnamed protein product</fullName>
    </submittedName>
</protein>